<evidence type="ECO:0000313" key="3">
    <source>
        <dbReference type="Proteomes" id="UP000250235"/>
    </source>
</evidence>
<proteinExistence type="predicted"/>
<accession>A0A2Z7B0F3</accession>
<gene>
    <name evidence="2" type="ORF">F511_03971</name>
</gene>
<protein>
    <submittedName>
        <fullName evidence="2">Uncharacterized protein</fullName>
    </submittedName>
</protein>
<dbReference type="AlphaFoldDB" id="A0A2Z7B0F3"/>
<feature type="region of interest" description="Disordered" evidence="1">
    <location>
        <begin position="54"/>
        <end position="78"/>
    </location>
</feature>
<organism evidence="2 3">
    <name type="scientific">Dorcoceras hygrometricum</name>
    <dbReference type="NCBI Taxonomy" id="472368"/>
    <lineage>
        <taxon>Eukaryota</taxon>
        <taxon>Viridiplantae</taxon>
        <taxon>Streptophyta</taxon>
        <taxon>Embryophyta</taxon>
        <taxon>Tracheophyta</taxon>
        <taxon>Spermatophyta</taxon>
        <taxon>Magnoliopsida</taxon>
        <taxon>eudicotyledons</taxon>
        <taxon>Gunneridae</taxon>
        <taxon>Pentapetalae</taxon>
        <taxon>asterids</taxon>
        <taxon>lamiids</taxon>
        <taxon>Lamiales</taxon>
        <taxon>Gesneriaceae</taxon>
        <taxon>Didymocarpoideae</taxon>
        <taxon>Trichosporeae</taxon>
        <taxon>Loxocarpinae</taxon>
        <taxon>Dorcoceras</taxon>
    </lineage>
</organism>
<keyword evidence="3" id="KW-1185">Reference proteome</keyword>
<evidence type="ECO:0000256" key="1">
    <source>
        <dbReference type="SAM" id="MobiDB-lite"/>
    </source>
</evidence>
<name>A0A2Z7B0F3_9LAMI</name>
<feature type="region of interest" description="Disordered" evidence="1">
    <location>
        <begin position="1"/>
        <end position="39"/>
    </location>
</feature>
<sequence>MDYVAKNPQPPSPSPTHIILSPLRKRHDSSSTSSQLISPRLRYHLFPPIPPLLHRDHPPLPSPPPTSSHLYRLGLEIH</sequence>
<evidence type="ECO:0000313" key="2">
    <source>
        <dbReference type="EMBL" id="KZV27733.1"/>
    </source>
</evidence>
<dbReference type="Proteomes" id="UP000250235">
    <property type="component" value="Unassembled WGS sequence"/>
</dbReference>
<dbReference type="EMBL" id="KV010332">
    <property type="protein sequence ID" value="KZV27733.1"/>
    <property type="molecule type" value="Genomic_DNA"/>
</dbReference>
<reference evidence="2 3" key="1">
    <citation type="journal article" date="2015" name="Proc. Natl. Acad. Sci. U.S.A.">
        <title>The resurrection genome of Boea hygrometrica: A blueprint for survival of dehydration.</title>
        <authorList>
            <person name="Xiao L."/>
            <person name="Yang G."/>
            <person name="Zhang L."/>
            <person name="Yang X."/>
            <person name="Zhao S."/>
            <person name="Ji Z."/>
            <person name="Zhou Q."/>
            <person name="Hu M."/>
            <person name="Wang Y."/>
            <person name="Chen M."/>
            <person name="Xu Y."/>
            <person name="Jin H."/>
            <person name="Xiao X."/>
            <person name="Hu G."/>
            <person name="Bao F."/>
            <person name="Hu Y."/>
            <person name="Wan P."/>
            <person name="Li L."/>
            <person name="Deng X."/>
            <person name="Kuang T."/>
            <person name="Xiang C."/>
            <person name="Zhu J.K."/>
            <person name="Oliver M.J."/>
            <person name="He Y."/>
        </authorList>
    </citation>
    <scope>NUCLEOTIDE SEQUENCE [LARGE SCALE GENOMIC DNA]</scope>
    <source>
        <strain evidence="3">cv. XS01</strain>
    </source>
</reference>